<reference evidence="1" key="1">
    <citation type="submission" date="2022-08" db="EMBL/GenBank/DDBJ databases">
        <title>Genome Sequence of Lecanicillium fungicola.</title>
        <authorList>
            <person name="Buettner E."/>
        </authorList>
    </citation>
    <scope>NUCLEOTIDE SEQUENCE</scope>
    <source>
        <strain evidence="1">Babe33</strain>
    </source>
</reference>
<name>A0ACC1NSS2_9HYPO</name>
<dbReference type="Proteomes" id="UP001143910">
    <property type="component" value="Unassembled WGS sequence"/>
</dbReference>
<gene>
    <name evidence="1" type="ORF">NQ176_g1692</name>
</gene>
<proteinExistence type="predicted"/>
<dbReference type="EMBL" id="JANJQO010000101">
    <property type="protein sequence ID" value="KAJ2981970.1"/>
    <property type="molecule type" value="Genomic_DNA"/>
</dbReference>
<keyword evidence="2" id="KW-1185">Reference proteome</keyword>
<evidence type="ECO:0000313" key="1">
    <source>
        <dbReference type="EMBL" id="KAJ2981970.1"/>
    </source>
</evidence>
<organism evidence="1 2">
    <name type="scientific">Zarea fungicola</name>
    <dbReference type="NCBI Taxonomy" id="93591"/>
    <lineage>
        <taxon>Eukaryota</taxon>
        <taxon>Fungi</taxon>
        <taxon>Dikarya</taxon>
        <taxon>Ascomycota</taxon>
        <taxon>Pezizomycotina</taxon>
        <taxon>Sordariomycetes</taxon>
        <taxon>Hypocreomycetidae</taxon>
        <taxon>Hypocreales</taxon>
        <taxon>Cordycipitaceae</taxon>
        <taxon>Zarea</taxon>
    </lineage>
</organism>
<comment type="caution">
    <text evidence="1">The sequence shown here is derived from an EMBL/GenBank/DDBJ whole genome shotgun (WGS) entry which is preliminary data.</text>
</comment>
<accession>A0ACC1NSS2</accession>
<protein>
    <submittedName>
        <fullName evidence="1">Uncharacterized protein</fullName>
    </submittedName>
</protein>
<sequence>MDVATMDQDAGAGSEAGHDYAEKAKARKSGPSLMRKCIELADKANVFASFVYWDPTHKCHRVAAQMPEGETLPDLNRLVAEALAGRLPEPRMAPKKVPSRRQPNTTGAGRQAGKPQQVARPLRRSTRMRRTGRSDATSSDVYIFRGDSEGAPEAEITNGGSGRDRGSGSDSHSAGSGHFRGDVSSCSDSNSILVRSSLTSSHEVSVAFESDLSRPVVQGGGTEAAADCSLPGSMEASVVGGHVPVIGQSTEAMSFADESLLHAFGADMAVTEAAAAPSLSIAQQADTSTTALPQPEQYPVSTRASLPRPGILASDAWRRMAQNALGIVNLLLTSEPRSMQAELGLSPLQRGWVQPGQVAIR</sequence>
<evidence type="ECO:0000313" key="2">
    <source>
        <dbReference type="Proteomes" id="UP001143910"/>
    </source>
</evidence>